<dbReference type="GO" id="GO:0005524">
    <property type="term" value="F:ATP binding"/>
    <property type="evidence" value="ECO:0007669"/>
    <property type="project" value="UniProtKB-KW"/>
</dbReference>
<organism evidence="2 3">
    <name type="scientific">Methanosarcina acetivorans</name>
    <dbReference type="NCBI Taxonomy" id="2214"/>
    <lineage>
        <taxon>Archaea</taxon>
        <taxon>Methanobacteriati</taxon>
        <taxon>Methanobacteriota</taxon>
        <taxon>Stenosarchaea group</taxon>
        <taxon>Methanomicrobia</taxon>
        <taxon>Methanosarcinales</taxon>
        <taxon>Methanosarcinaceae</taxon>
        <taxon>Methanosarcina</taxon>
    </lineage>
</organism>
<sequence>MVEKEIDSLCNQYGLKPTSLSDLMLKVNFPDPDLEYGFAEEENSLYLSLYEELNAASSLSGVGGNFQAYIQLTLDPEKASSEYLADFFNNPLGLKIRKAWEARGFISRPEIRESEEPAAVISKGSALHDTSGDASFSGESGFSGIISSLAANESEFSGETPDENICAETGESTSVLSDAAVSLPPGISSLPNVDLYSLTHSKLYLPDLQVQLEILKIKDITRELISQLNLFECRLSTYPKSITHIRRNLELIREAVKLANDSDYILELIRRGESKKLEFKSTLRMNLITGKPDWNIEHAVLKTIVAYLNTEGGVLLIGVSNNGEILGIKNDGFPNEDKFLLHFKQLIKQHIGLNYAPMIEYALVPVSGKKILEIECRRSDEVVFLKPDKNDEEFYIRIGPSSERLTGSKLIEYVNRHYNGKTE</sequence>
<gene>
    <name evidence="2" type="ORF">HA338_08160</name>
</gene>
<evidence type="ECO:0000259" key="1">
    <source>
        <dbReference type="Pfam" id="PF04326"/>
    </source>
</evidence>
<dbReference type="Pfam" id="PF04326">
    <property type="entry name" value="SLFN_AlbA_2"/>
    <property type="match status" value="1"/>
</dbReference>
<keyword evidence="2" id="KW-0547">Nucleotide-binding</keyword>
<dbReference type="PANTHER" id="PTHR12155">
    <property type="entry name" value="SCHLAFEN"/>
    <property type="match status" value="1"/>
</dbReference>
<evidence type="ECO:0000313" key="2">
    <source>
        <dbReference type="EMBL" id="HIH94004.1"/>
    </source>
</evidence>
<evidence type="ECO:0000313" key="3">
    <source>
        <dbReference type="Proteomes" id="UP000600774"/>
    </source>
</evidence>
<dbReference type="InterPro" id="IPR007421">
    <property type="entry name" value="Schlafen_AlbA_2_dom"/>
</dbReference>
<dbReference type="Gene3D" id="3.30.950.30">
    <property type="entry name" value="Schlafen, AAA domain"/>
    <property type="match status" value="1"/>
</dbReference>
<proteinExistence type="predicted"/>
<feature type="domain" description="Schlafen AlbA-2" evidence="1">
    <location>
        <begin position="273"/>
        <end position="405"/>
    </location>
</feature>
<name>A0A832SBL0_9EURY</name>
<reference evidence="2" key="1">
    <citation type="journal article" date="2020" name="bioRxiv">
        <title>A rank-normalized archaeal taxonomy based on genome phylogeny resolves widespread incomplete and uneven classifications.</title>
        <authorList>
            <person name="Rinke C."/>
            <person name="Chuvochina M."/>
            <person name="Mussig A.J."/>
            <person name="Chaumeil P.-A."/>
            <person name="Waite D.W."/>
            <person name="Whitman W.B."/>
            <person name="Parks D.H."/>
            <person name="Hugenholtz P."/>
        </authorList>
    </citation>
    <scope>NUCLEOTIDE SEQUENCE</scope>
    <source>
        <strain evidence="2">UBA8876</strain>
    </source>
</reference>
<dbReference type="PANTHER" id="PTHR12155:SF41">
    <property type="entry name" value="SCHLAFEN ALBA-2 DOMAIN-CONTAINING PROTEIN"/>
    <property type="match status" value="1"/>
</dbReference>
<dbReference type="EMBL" id="DUJU01000094">
    <property type="protein sequence ID" value="HIH94004.1"/>
    <property type="molecule type" value="Genomic_DNA"/>
</dbReference>
<accession>A0A832SBL0</accession>
<dbReference type="AlphaFoldDB" id="A0A832SBL0"/>
<comment type="caution">
    <text evidence="2">The sequence shown here is derived from an EMBL/GenBank/DDBJ whole genome shotgun (WGS) entry which is preliminary data.</text>
</comment>
<dbReference type="Proteomes" id="UP000600774">
    <property type="component" value="Unassembled WGS sequence"/>
</dbReference>
<keyword evidence="2" id="KW-0067">ATP-binding</keyword>
<dbReference type="InterPro" id="IPR029684">
    <property type="entry name" value="Schlafen"/>
</dbReference>
<protein>
    <submittedName>
        <fullName evidence="2">ATP-binding protein</fullName>
    </submittedName>
</protein>
<dbReference type="GeneID" id="1475303"/>
<dbReference type="InterPro" id="IPR038461">
    <property type="entry name" value="Schlafen_AlbA_2_dom_sf"/>
</dbReference>
<dbReference type="RefSeq" id="WP_048066488.1">
    <property type="nucleotide sequence ID" value="NZ_DUJU01000094.1"/>
</dbReference>